<sequence length="104" mass="11246">MHSVELSPRQQRASFPYGGAFGLDLFSTRARHSCLRYLIDSSLNRTAAAARLGKNHDRARATASKHQLQLASQQSTFAAGSPLGLGNTIRKICDVCRAYAGAPE</sequence>
<reference evidence="1" key="1">
    <citation type="submission" date="2022-11" db="EMBL/GenBank/DDBJ databases">
        <authorList>
            <person name="Petersen C."/>
        </authorList>
    </citation>
    <scope>NUCLEOTIDE SEQUENCE</scope>
    <source>
        <strain evidence="1">IBT 22155</strain>
    </source>
</reference>
<evidence type="ECO:0000313" key="1">
    <source>
        <dbReference type="EMBL" id="KAJ5130634.1"/>
    </source>
</evidence>
<evidence type="ECO:0000313" key="2">
    <source>
        <dbReference type="Proteomes" id="UP001149079"/>
    </source>
</evidence>
<reference evidence="1" key="2">
    <citation type="journal article" date="2023" name="IMA Fungus">
        <title>Comparative genomic study of the Penicillium genus elucidates a diverse pangenome and 15 lateral gene transfer events.</title>
        <authorList>
            <person name="Petersen C."/>
            <person name="Sorensen T."/>
            <person name="Nielsen M.R."/>
            <person name="Sondergaard T.E."/>
            <person name="Sorensen J.L."/>
            <person name="Fitzpatrick D.A."/>
            <person name="Frisvad J.C."/>
            <person name="Nielsen K.L."/>
        </authorList>
    </citation>
    <scope>NUCLEOTIDE SEQUENCE</scope>
    <source>
        <strain evidence="1">IBT 22155</strain>
    </source>
</reference>
<proteinExistence type="predicted"/>
<dbReference type="GeneID" id="81406587"/>
<accession>A0A9W9GV31</accession>
<organism evidence="1 2">
    <name type="scientific">Penicillium bovifimosum</name>
    <dbReference type="NCBI Taxonomy" id="126998"/>
    <lineage>
        <taxon>Eukaryota</taxon>
        <taxon>Fungi</taxon>
        <taxon>Dikarya</taxon>
        <taxon>Ascomycota</taxon>
        <taxon>Pezizomycotina</taxon>
        <taxon>Eurotiomycetes</taxon>
        <taxon>Eurotiomycetidae</taxon>
        <taxon>Eurotiales</taxon>
        <taxon>Aspergillaceae</taxon>
        <taxon>Penicillium</taxon>
    </lineage>
</organism>
<dbReference type="EMBL" id="JAPQKL010000005">
    <property type="protein sequence ID" value="KAJ5130634.1"/>
    <property type="molecule type" value="Genomic_DNA"/>
</dbReference>
<dbReference type="Proteomes" id="UP001149079">
    <property type="component" value="Unassembled WGS sequence"/>
</dbReference>
<gene>
    <name evidence="1" type="ORF">N7515_006673</name>
</gene>
<comment type="caution">
    <text evidence="1">The sequence shown here is derived from an EMBL/GenBank/DDBJ whole genome shotgun (WGS) entry which is preliminary data.</text>
</comment>
<name>A0A9W9GV31_9EURO</name>
<dbReference type="RefSeq" id="XP_056521013.1">
    <property type="nucleotide sequence ID" value="XM_056667417.1"/>
</dbReference>
<protein>
    <submittedName>
        <fullName evidence="1">Uncharacterized protein</fullName>
    </submittedName>
</protein>
<dbReference type="AlphaFoldDB" id="A0A9W9GV31"/>
<keyword evidence="2" id="KW-1185">Reference proteome</keyword>